<dbReference type="InterPro" id="IPR016181">
    <property type="entry name" value="Acyl_CoA_acyltransferase"/>
</dbReference>
<evidence type="ECO:0000256" key="2">
    <source>
        <dbReference type="ARBA" id="ARBA00022679"/>
    </source>
</evidence>
<dbReference type="Gene3D" id="3.30.70.3550">
    <property type="entry name" value="Leucyl/phenylalanyl-tRNA-protein transferase, N-terminal domain"/>
    <property type="match status" value="1"/>
</dbReference>
<evidence type="ECO:0000256" key="1">
    <source>
        <dbReference type="ARBA" id="ARBA00022490"/>
    </source>
</evidence>
<accession>A0AAJ1MM86</accession>
<dbReference type="InterPro" id="IPR042221">
    <property type="entry name" value="Leu/Phe-tRNA_Trfase_N"/>
</dbReference>
<dbReference type="GO" id="GO:0030163">
    <property type="term" value="P:protein catabolic process"/>
    <property type="evidence" value="ECO:0007669"/>
    <property type="project" value="UniProtKB-UniRule"/>
</dbReference>
<dbReference type="AlphaFoldDB" id="A0AAJ1MM86"/>
<dbReference type="SUPFAM" id="SSF55729">
    <property type="entry name" value="Acyl-CoA N-acyltransferases (Nat)"/>
    <property type="match status" value="1"/>
</dbReference>
<dbReference type="Gene3D" id="3.40.630.70">
    <property type="entry name" value="Leucyl/phenylalanyl-tRNA-protein transferase, C-terminal domain"/>
    <property type="match status" value="1"/>
</dbReference>
<comment type="similarity">
    <text evidence="4">Belongs to the L/F-transferase family.</text>
</comment>
<comment type="caution">
    <text evidence="5">The sequence shown here is derived from an EMBL/GenBank/DDBJ whole genome shotgun (WGS) entry which is preliminary data.</text>
</comment>
<keyword evidence="3 4" id="KW-0012">Acyltransferase</keyword>
<dbReference type="EC" id="2.3.2.6" evidence="4"/>
<reference evidence="5 6" key="1">
    <citation type="submission" date="2022-12" db="EMBL/GenBank/DDBJ databases">
        <title>Metagenome assembled genome from gulf of manar.</title>
        <authorList>
            <person name="Kohli P."/>
            <person name="Pk S."/>
            <person name="Venkata Ramana C."/>
            <person name="Sasikala C."/>
        </authorList>
    </citation>
    <scope>NUCLEOTIDE SEQUENCE [LARGE SCALE GENOMIC DNA]</scope>
    <source>
        <strain evidence="5">JB008</strain>
    </source>
</reference>
<evidence type="ECO:0000256" key="4">
    <source>
        <dbReference type="HAMAP-Rule" id="MF_00688"/>
    </source>
</evidence>
<proteinExistence type="inferred from homology"/>
<dbReference type="EMBL" id="JAQQAL010000005">
    <property type="protein sequence ID" value="MDC7225289.1"/>
    <property type="molecule type" value="Genomic_DNA"/>
</dbReference>
<evidence type="ECO:0000256" key="3">
    <source>
        <dbReference type="ARBA" id="ARBA00023315"/>
    </source>
</evidence>
<comment type="catalytic activity">
    <reaction evidence="4">
        <text>L-phenylalanyl-tRNA(Phe) + an N-terminal L-alpha-aminoacyl-[protein] = an N-terminal L-phenylalanyl-L-alpha-aminoacyl-[protein] + tRNA(Phe)</text>
        <dbReference type="Rhea" id="RHEA:43632"/>
        <dbReference type="Rhea" id="RHEA-COMP:9668"/>
        <dbReference type="Rhea" id="RHEA-COMP:9699"/>
        <dbReference type="Rhea" id="RHEA-COMP:10636"/>
        <dbReference type="Rhea" id="RHEA-COMP:10637"/>
        <dbReference type="ChEBI" id="CHEBI:78442"/>
        <dbReference type="ChEBI" id="CHEBI:78531"/>
        <dbReference type="ChEBI" id="CHEBI:78597"/>
        <dbReference type="ChEBI" id="CHEBI:83561"/>
        <dbReference type="EC" id="2.3.2.6"/>
    </reaction>
</comment>
<dbReference type="NCBIfam" id="TIGR00667">
    <property type="entry name" value="aat"/>
    <property type="match status" value="1"/>
</dbReference>
<dbReference type="InterPro" id="IPR004616">
    <property type="entry name" value="Leu/Phe-tRNA_Trfase"/>
</dbReference>
<keyword evidence="1 4" id="KW-0963">Cytoplasm</keyword>
<sequence>MEDPDFPVLEESQRIDFPLPAEANADGIIAAGGNLSPGMLISAYSQGAFPWYSQNDPILWWNPDPRCVLYPAKLHVSRRMERRLRSGAFNVSSDSAFEDVIRSCAGIKRRHEDGTWIDEDIIRSYCELHELGLAHSIETWTESDAGPVLAGGLYGISLGRCFFGESMFSRVTDASKTAFISMVRTLADRGIELIDCQITTPHLQSLGAEEISRADYMKILKELLDYPDLRGKWELF</sequence>
<dbReference type="PANTHER" id="PTHR30098:SF2">
    <property type="entry name" value="LEUCYL_PHENYLALANYL-TRNA--PROTEIN TRANSFERASE"/>
    <property type="match status" value="1"/>
</dbReference>
<comment type="catalytic activity">
    <reaction evidence="4">
        <text>N-terminal L-arginyl-[protein] + L-leucyl-tRNA(Leu) = N-terminal L-leucyl-L-arginyl-[protein] + tRNA(Leu) + H(+)</text>
        <dbReference type="Rhea" id="RHEA:50416"/>
        <dbReference type="Rhea" id="RHEA-COMP:9613"/>
        <dbReference type="Rhea" id="RHEA-COMP:9622"/>
        <dbReference type="Rhea" id="RHEA-COMP:12672"/>
        <dbReference type="Rhea" id="RHEA-COMP:12673"/>
        <dbReference type="ChEBI" id="CHEBI:15378"/>
        <dbReference type="ChEBI" id="CHEBI:64719"/>
        <dbReference type="ChEBI" id="CHEBI:78442"/>
        <dbReference type="ChEBI" id="CHEBI:78494"/>
        <dbReference type="ChEBI" id="CHEBI:133044"/>
        <dbReference type="EC" id="2.3.2.6"/>
    </reaction>
</comment>
<comment type="function">
    <text evidence="4">Functions in the N-end rule pathway of protein degradation where it conjugates Leu, Phe and, less efficiently, Met from aminoacyl-tRNAs to the N-termini of proteins containing an N-terminal arginine or lysine.</text>
</comment>
<keyword evidence="2 4" id="KW-0808">Transferase</keyword>
<comment type="catalytic activity">
    <reaction evidence="4">
        <text>N-terminal L-lysyl-[protein] + L-leucyl-tRNA(Leu) = N-terminal L-leucyl-L-lysyl-[protein] + tRNA(Leu) + H(+)</text>
        <dbReference type="Rhea" id="RHEA:12340"/>
        <dbReference type="Rhea" id="RHEA-COMP:9613"/>
        <dbReference type="Rhea" id="RHEA-COMP:9622"/>
        <dbReference type="Rhea" id="RHEA-COMP:12670"/>
        <dbReference type="Rhea" id="RHEA-COMP:12671"/>
        <dbReference type="ChEBI" id="CHEBI:15378"/>
        <dbReference type="ChEBI" id="CHEBI:65249"/>
        <dbReference type="ChEBI" id="CHEBI:78442"/>
        <dbReference type="ChEBI" id="CHEBI:78494"/>
        <dbReference type="ChEBI" id="CHEBI:133043"/>
        <dbReference type="EC" id="2.3.2.6"/>
    </reaction>
</comment>
<evidence type="ECO:0000313" key="6">
    <source>
        <dbReference type="Proteomes" id="UP001221217"/>
    </source>
</evidence>
<dbReference type="GO" id="GO:0008914">
    <property type="term" value="F:leucyl-tRNA--protein transferase activity"/>
    <property type="evidence" value="ECO:0007669"/>
    <property type="project" value="UniProtKB-UniRule"/>
</dbReference>
<dbReference type="Proteomes" id="UP001221217">
    <property type="component" value="Unassembled WGS sequence"/>
</dbReference>
<dbReference type="InterPro" id="IPR042203">
    <property type="entry name" value="Leu/Phe-tRNA_Trfase_C"/>
</dbReference>
<comment type="subcellular location">
    <subcellularLocation>
        <location evidence="4">Cytoplasm</location>
    </subcellularLocation>
</comment>
<gene>
    <name evidence="4 5" type="primary">aat</name>
    <name evidence="5" type="ORF">PQJ61_00835</name>
</gene>
<evidence type="ECO:0000313" key="5">
    <source>
        <dbReference type="EMBL" id="MDC7225289.1"/>
    </source>
</evidence>
<dbReference type="PANTHER" id="PTHR30098">
    <property type="entry name" value="LEUCYL/PHENYLALANYL-TRNA--PROTEIN TRANSFERASE"/>
    <property type="match status" value="1"/>
</dbReference>
<dbReference type="Pfam" id="PF03588">
    <property type="entry name" value="Leu_Phe_trans"/>
    <property type="match status" value="1"/>
</dbReference>
<dbReference type="HAMAP" id="MF_00688">
    <property type="entry name" value="Leu_Phe_trans"/>
    <property type="match status" value="1"/>
</dbReference>
<dbReference type="GO" id="GO:0005737">
    <property type="term" value="C:cytoplasm"/>
    <property type="evidence" value="ECO:0007669"/>
    <property type="project" value="UniProtKB-SubCell"/>
</dbReference>
<name>A0AAJ1MM86_9SPIO</name>
<organism evidence="5 6">
    <name type="scientific">Candidatus Thalassospirochaeta sargassi</name>
    <dbReference type="NCBI Taxonomy" id="3119039"/>
    <lineage>
        <taxon>Bacteria</taxon>
        <taxon>Pseudomonadati</taxon>
        <taxon>Spirochaetota</taxon>
        <taxon>Spirochaetia</taxon>
        <taxon>Spirochaetales</taxon>
        <taxon>Spirochaetaceae</taxon>
        <taxon>Candidatus Thalassospirochaeta</taxon>
    </lineage>
</organism>
<protein>
    <recommendedName>
        <fullName evidence="4">Leucyl/phenylalanyl-tRNA--protein transferase</fullName>
        <ecNumber evidence="4">2.3.2.6</ecNumber>
    </recommendedName>
    <alternativeName>
        <fullName evidence="4">L/F-transferase</fullName>
    </alternativeName>
    <alternativeName>
        <fullName evidence="4">Leucyltransferase</fullName>
    </alternativeName>
    <alternativeName>
        <fullName evidence="4">Phenyalanyltransferase</fullName>
    </alternativeName>
</protein>